<keyword evidence="2" id="KW-1185">Reference proteome</keyword>
<evidence type="ECO:0000313" key="2">
    <source>
        <dbReference type="Proteomes" id="UP000027100"/>
    </source>
</evidence>
<evidence type="ECO:0000313" key="1">
    <source>
        <dbReference type="EMBL" id="KDA00440.1"/>
    </source>
</evidence>
<dbReference type="AlphaFoldDB" id="A0A062VD29"/>
<dbReference type="OrthoDB" id="7426733at2"/>
<dbReference type="Proteomes" id="UP000027100">
    <property type="component" value="Unassembled WGS sequence"/>
</dbReference>
<comment type="caution">
    <text evidence="1">The sequence shown here is derived from an EMBL/GenBank/DDBJ whole genome shotgun (WGS) entry which is preliminary data.</text>
</comment>
<evidence type="ECO:0008006" key="3">
    <source>
        <dbReference type="Google" id="ProtNLM"/>
    </source>
</evidence>
<dbReference type="RefSeq" id="WP_035593113.1">
    <property type="nucleotide sequence ID" value="NZ_ARYM01000001.1"/>
</dbReference>
<proteinExistence type="predicted"/>
<dbReference type="EMBL" id="ARYM01000001">
    <property type="protein sequence ID" value="KDA00440.1"/>
    <property type="molecule type" value="Genomic_DNA"/>
</dbReference>
<sequence>MRHLFVLLGVLSAAAACQTPGYDYAARAAPNYAEALNYTDVGVGRFRGPAGDVAEAEFQALIDNTRLEGAPWFTVIDPGRPQGIYEGEVLIAGFNRETSFKRERRCDKYKGLFDCERHVVIEMRCPKDIVDVTVSATLVDFHTGRAVFTSTQGGATEREDCYDVAEYPDTDQSTGPFGEVIREPLPQWDAPIGMIADAVAAAIPGFRRDIAPYMTTLRAEIVEKPLVPEEAGDPRFAAAVKATRRGEYIGACAQWQELATAYPKAPGILHNLAACTEARGDLAGAHLLYAQAAEIARGIPLLKDKDAQPIFDALGRISQGRYENSLIDQVQNPRRY</sequence>
<name>A0A062VD29_9PROT</name>
<reference evidence="1 2" key="1">
    <citation type="journal article" date="2014" name="Antonie Van Leeuwenhoek">
        <title>Hyphomonas beringensis sp. nov. and Hyphomonas chukchiensis sp. nov., isolated from surface seawater of the Bering Sea and Chukchi Sea.</title>
        <authorList>
            <person name="Li C."/>
            <person name="Lai Q."/>
            <person name="Li G."/>
            <person name="Dong C."/>
            <person name="Wang J."/>
            <person name="Liao Y."/>
            <person name="Shao Z."/>
        </authorList>
    </citation>
    <scope>NUCLEOTIDE SEQUENCE [LARGE SCALE GENOMIC DNA]</scope>
    <source>
        <strain evidence="1 2">PS728</strain>
    </source>
</reference>
<dbReference type="STRING" id="1280954.HPO_00385"/>
<dbReference type="PATRIC" id="fig|1280954.3.peg.81"/>
<protein>
    <recommendedName>
        <fullName evidence="3">Lipoprotein</fullName>
    </recommendedName>
</protein>
<dbReference type="eggNOG" id="COG0457">
    <property type="taxonomic scope" value="Bacteria"/>
</dbReference>
<dbReference type="PROSITE" id="PS51257">
    <property type="entry name" value="PROKAR_LIPOPROTEIN"/>
    <property type="match status" value="1"/>
</dbReference>
<accession>A0A062VD29</accession>
<organism evidence="1 2">
    <name type="scientific">Hyphomonas polymorpha PS728</name>
    <dbReference type="NCBI Taxonomy" id="1280954"/>
    <lineage>
        <taxon>Bacteria</taxon>
        <taxon>Pseudomonadati</taxon>
        <taxon>Pseudomonadota</taxon>
        <taxon>Alphaproteobacteria</taxon>
        <taxon>Hyphomonadales</taxon>
        <taxon>Hyphomonadaceae</taxon>
        <taxon>Hyphomonas</taxon>
    </lineage>
</organism>
<gene>
    <name evidence="1" type="ORF">HPO_00385</name>
</gene>